<protein>
    <submittedName>
        <fullName evidence="2">Helix-turn-helix domain-containing protein</fullName>
    </submittedName>
</protein>
<dbReference type="GO" id="GO:0003677">
    <property type="term" value="F:DNA binding"/>
    <property type="evidence" value="ECO:0007669"/>
    <property type="project" value="InterPro"/>
</dbReference>
<dbReference type="AlphaFoldDB" id="A0A7G8BHR6"/>
<evidence type="ECO:0000259" key="1">
    <source>
        <dbReference type="Pfam" id="PF12728"/>
    </source>
</evidence>
<name>A0A7G8BHR6_9BACT</name>
<evidence type="ECO:0000313" key="3">
    <source>
        <dbReference type="Proteomes" id="UP000515312"/>
    </source>
</evidence>
<dbReference type="Proteomes" id="UP000515312">
    <property type="component" value="Chromosome"/>
</dbReference>
<sequence>MPLPHTEQLHAIEAAADRLQIASKTIRNWIGARRIAVYRIGRSVRIPESEIQRILNEGYGPALDEDRAI</sequence>
<dbReference type="KEGG" id="adin:H7849_24325"/>
<reference evidence="2 3" key="1">
    <citation type="submission" date="2020-08" db="EMBL/GenBank/DDBJ databases">
        <title>Edaphobacter telluris sp. nov. and Acidobacterium dinghuensis sp. nov., two acidobacteria isolated from forest soil.</title>
        <authorList>
            <person name="Fu J."/>
            <person name="Qiu L."/>
        </authorList>
    </citation>
    <scope>NUCLEOTIDE SEQUENCE [LARGE SCALE GENOMIC DNA]</scope>
    <source>
        <strain evidence="2">4Y35</strain>
    </source>
</reference>
<dbReference type="InterPro" id="IPR009061">
    <property type="entry name" value="DNA-bd_dom_put_sf"/>
</dbReference>
<accession>A0A7G8BHR6</accession>
<organism evidence="2 3">
    <name type="scientific">Alloacidobacterium dinghuense</name>
    <dbReference type="NCBI Taxonomy" id="2763107"/>
    <lineage>
        <taxon>Bacteria</taxon>
        <taxon>Pseudomonadati</taxon>
        <taxon>Acidobacteriota</taxon>
        <taxon>Terriglobia</taxon>
        <taxon>Terriglobales</taxon>
        <taxon>Acidobacteriaceae</taxon>
        <taxon>Alloacidobacterium</taxon>
    </lineage>
</organism>
<dbReference type="EMBL" id="CP060394">
    <property type="protein sequence ID" value="QNI32086.1"/>
    <property type="molecule type" value="Genomic_DNA"/>
</dbReference>
<gene>
    <name evidence="2" type="ORF">H7849_24325</name>
</gene>
<keyword evidence="3" id="KW-1185">Reference proteome</keyword>
<dbReference type="NCBIfam" id="TIGR01764">
    <property type="entry name" value="excise"/>
    <property type="match status" value="1"/>
</dbReference>
<dbReference type="Pfam" id="PF12728">
    <property type="entry name" value="HTH_17"/>
    <property type="match status" value="1"/>
</dbReference>
<dbReference type="InterPro" id="IPR041657">
    <property type="entry name" value="HTH_17"/>
</dbReference>
<proteinExistence type="predicted"/>
<dbReference type="SUPFAM" id="SSF46955">
    <property type="entry name" value="Putative DNA-binding domain"/>
    <property type="match status" value="1"/>
</dbReference>
<feature type="domain" description="Helix-turn-helix" evidence="1">
    <location>
        <begin position="12"/>
        <end position="57"/>
    </location>
</feature>
<evidence type="ECO:0000313" key="2">
    <source>
        <dbReference type="EMBL" id="QNI32086.1"/>
    </source>
</evidence>
<dbReference type="RefSeq" id="WP_186743042.1">
    <property type="nucleotide sequence ID" value="NZ_CP060394.1"/>
</dbReference>
<dbReference type="InterPro" id="IPR010093">
    <property type="entry name" value="SinI_DNA-bd"/>
</dbReference>